<keyword evidence="7 17" id="KW-0548">Nucleotidyltransferase</keyword>
<evidence type="ECO:0000256" key="13">
    <source>
        <dbReference type="ARBA" id="ARBA00030702"/>
    </source>
</evidence>
<organism evidence="21 22">
    <name type="scientific">Thielaviopsis punctulata</name>
    <dbReference type="NCBI Taxonomy" id="72032"/>
    <lineage>
        <taxon>Eukaryota</taxon>
        <taxon>Fungi</taxon>
        <taxon>Dikarya</taxon>
        <taxon>Ascomycota</taxon>
        <taxon>Pezizomycotina</taxon>
        <taxon>Sordariomycetes</taxon>
        <taxon>Hypocreomycetidae</taxon>
        <taxon>Microascales</taxon>
        <taxon>Ceratocystidaceae</taxon>
        <taxon>Thielaviopsis</taxon>
    </lineage>
</organism>
<evidence type="ECO:0000256" key="18">
    <source>
        <dbReference type="PIRSR" id="PIRSR036959-1"/>
    </source>
</evidence>
<keyword evidence="10 17" id="KW-0342">GTP-binding</keyword>
<evidence type="ECO:0000256" key="8">
    <source>
        <dbReference type="ARBA" id="ARBA00022741"/>
    </source>
</evidence>
<dbReference type="PANTHER" id="PTHR10367:SF17">
    <property type="entry name" value="MRNA-CAPPING ENZYME"/>
    <property type="match status" value="1"/>
</dbReference>
<evidence type="ECO:0000256" key="12">
    <source>
        <dbReference type="ARBA" id="ARBA00029909"/>
    </source>
</evidence>
<dbReference type="GO" id="GO:0008033">
    <property type="term" value="P:tRNA processing"/>
    <property type="evidence" value="ECO:0007669"/>
    <property type="project" value="EnsemblFungi"/>
</dbReference>
<feature type="active site" description="N6-GMP-lysine intermediate" evidence="18">
    <location>
        <position position="68"/>
    </location>
</feature>
<dbReference type="InterPro" id="IPR051029">
    <property type="entry name" value="mRNA_Capping_Enz/RNA_Phosphat"/>
</dbReference>
<keyword evidence="9 17" id="KW-0506">mRNA capping</keyword>
<dbReference type="Pfam" id="PF01331">
    <property type="entry name" value="mRNA_cap_enzyme"/>
    <property type="match status" value="1"/>
</dbReference>
<keyword evidence="5 17" id="KW-0507">mRNA processing</keyword>
<proteinExistence type="inferred from homology"/>
<comment type="function">
    <text evidence="16 17">Second step of mRNA capping. Transfer of the GMP moiety of GTP to the 5'-end of RNA via an enzyme-GMP covalent reaction intermediate.</text>
</comment>
<dbReference type="CDD" id="cd07895">
    <property type="entry name" value="Adenylation_mRNA_capping"/>
    <property type="match status" value="1"/>
</dbReference>
<accession>A0A0F4ZCH8</accession>
<comment type="similarity">
    <text evidence="2 17">Belongs to the eukaryotic GTase family.</text>
</comment>
<dbReference type="InterPro" id="IPR001339">
    <property type="entry name" value="mRNA_cap_enzyme_adenylation"/>
</dbReference>
<evidence type="ECO:0000256" key="11">
    <source>
        <dbReference type="ARBA" id="ARBA00023242"/>
    </source>
</evidence>
<feature type="domain" description="mRNA capping enzyme C-terminal" evidence="20">
    <location>
        <begin position="245"/>
        <end position="370"/>
    </location>
</feature>
<evidence type="ECO:0000256" key="14">
    <source>
        <dbReference type="ARBA" id="ARBA00044624"/>
    </source>
</evidence>
<evidence type="ECO:0000256" key="17">
    <source>
        <dbReference type="PIRNR" id="PIRNR036959"/>
    </source>
</evidence>
<dbReference type="GO" id="GO:0006370">
    <property type="term" value="P:7-methylguanosine mRNA capping"/>
    <property type="evidence" value="ECO:0007669"/>
    <property type="project" value="UniProtKB-KW"/>
</dbReference>
<comment type="subcellular location">
    <subcellularLocation>
        <location evidence="1 17">Nucleus</location>
    </subcellularLocation>
</comment>
<keyword evidence="22" id="KW-1185">Reference proteome</keyword>
<dbReference type="EMBL" id="LAEV01001355">
    <property type="protein sequence ID" value="KKA28259.1"/>
    <property type="molecule type" value="Genomic_DNA"/>
</dbReference>
<dbReference type="FunFam" id="2.40.50.140:FF:000275">
    <property type="entry name" value="mRNA-capping enzyme subunit alpha"/>
    <property type="match status" value="1"/>
</dbReference>
<dbReference type="FunFam" id="3.30.470.30:FF:000011">
    <property type="entry name" value="mRNA-capping enzyme subunit alpha"/>
    <property type="match status" value="1"/>
</dbReference>
<dbReference type="Pfam" id="PF03919">
    <property type="entry name" value="mRNA_cap_C"/>
    <property type="match status" value="1"/>
</dbReference>
<keyword evidence="8 17" id="KW-0547">Nucleotide-binding</keyword>
<dbReference type="GO" id="GO:0005524">
    <property type="term" value="F:ATP binding"/>
    <property type="evidence" value="ECO:0007669"/>
    <property type="project" value="InterPro"/>
</dbReference>
<evidence type="ECO:0000259" key="20">
    <source>
        <dbReference type="Pfam" id="PF03919"/>
    </source>
</evidence>
<sequence>MADFNRPIRSIAEPGIKVPYKEGVAELRQEVAKLLGRTQTSFPGAQPVSFTREHLNELMQEDYYVCEKSDGIRYLLYLTTDEQGGEVQYLIDRKNDFWYNNNRNLHFPRLEDRQAFHDRSIIDGELVMDDEGNGNLVPRFLVFDCLVLGGKNLMDRTLDKRVAYFKEMIYRPYKDLLAEFPAERQYQPFEVQFKDMQFAYGTEMIFSRVLPSLKHGNDGLIFTCRNTPYKHGTDRHILKWKPPEENTIDCRLRLQFPLVEPDEHDVAEGVTQAYTDYEAVPKAELWKFMGDSGPNKYKYFVDVYISEDEWETLKSIGDPLDDRIVECYLDEQKRWRISRFRDDKTEGNHYSVLDSVLRSIEDGVTQKDLLAVQNQIRDAWKQREQKRRSDN</sequence>
<feature type="domain" description="mRNA capping enzyme adenylation" evidence="19">
    <location>
        <begin position="46"/>
        <end position="241"/>
    </location>
</feature>
<dbReference type="SUPFAM" id="SSF56091">
    <property type="entry name" value="DNA ligase/mRNA capping enzyme, catalytic domain"/>
    <property type="match status" value="1"/>
</dbReference>
<dbReference type="EC" id="2.7.7.50" evidence="3 17"/>
<dbReference type="AlphaFoldDB" id="A0A0F4ZCH8"/>
<dbReference type="InterPro" id="IPR017075">
    <property type="entry name" value="mRNA_cap_enzyme_alpha"/>
</dbReference>
<dbReference type="SUPFAM" id="SSF50249">
    <property type="entry name" value="Nucleic acid-binding proteins"/>
    <property type="match status" value="1"/>
</dbReference>
<evidence type="ECO:0000256" key="15">
    <source>
        <dbReference type="ARBA" id="ARBA00047082"/>
    </source>
</evidence>
<evidence type="ECO:0000259" key="19">
    <source>
        <dbReference type="Pfam" id="PF01331"/>
    </source>
</evidence>
<keyword evidence="11 17" id="KW-0539">Nucleus</keyword>
<evidence type="ECO:0000313" key="22">
    <source>
        <dbReference type="Proteomes" id="UP000033483"/>
    </source>
</evidence>
<gene>
    <name evidence="21" type="ORF">TD95_001852</name>
</gene>
<protein>
    <recommendedName>
        <fullName evidence="4 17">mRNA-capping enzyme subunit alpha</fullName>
        <ecNumber evidence="3 17">2.7.7.50</ecNumber>
    </recommendedName>
    <alternativeName>
        <fullName evidence="12 17">GTP--RNA guanylyltransferase</fullName>
    </alternativeName>
    <alternativeName>
        <fullName evidence="13 17">mRNA guanylyltransferase</fullName>
    </alternativeName>
</protein>
<comment type="subunit">
    <text evidence="15">Heterodimer. The mRNA-capping enzyme is composed of two separate chains alpha and beta, respectively a mRNA guanylyltransferase and an mRNA 5'-triphosphate monophosphatase.</text>
</comment>
<dbReference type="GO" id="GO:0005525">
    <property type="term" value="F:GTP binding"/>
    <property type="evidence" value="ECO:0007669"/>
    <property type="project" value="UniProtKB-KW"/>
</dbReference>
<dbReference type="Gene3D" id="2.40.50.140">
    <property type="entry name" value="Nucleic acid-binding proteins"/>
    <property type="match status" value="1"/>
</dbReference>
<evidence type="ECO:0000256" key="7">
    <source>
        <dbReference type="ARBA" id="ARBA00022695"/>
    </source>
</evidence>
<evidence type="ECO:0000256" key="1">
    <source>
        <dbReference type="ARBA" id="ARBA00004123"/>
    </source>
</evidence>
<evidence type="ECO:0000256" key="10">
    <source>
        <dbReference type="ARBA" id="ARBA00023134"/>
    </source>
</evidence>
<name>A0A0F4ZCH8_9PEZI</name>
<dbReference type="OrthoDB" id="200924at2759"/>
<dbReference type="InterPro" id="IPR012340">
    <property type="entry name" value="NA-bd_OB-fold"/>
</dbReference>
<evidence type="ECO:0000256" key="4">
    <source>
        <dbReference type="ARBA" id="ARBA00019171"/>
    </source>
</evidence>
<evidence type="ECO:0000313" key="21">
    <source>
        <dbReference type="EMBL" id="KKA28259.1"/>
    </source>
</evidence>
<dbReference type="GO" id="GO:0004484">
    <property type="term" value="F:mRNA guanylyltransferase activity"/>
    <property type="evidence" value="ECO:0007669"/>
    <property type="project" value="UniProtKB-EC"/>
</dbReference>
<evidence type="ECO:0000256" key="5">
    <source>
        <dbReference type="ARBA" id="ARBA00022664"/>
    </source>
</evidence>
<dbReference type="PIRSF" id="PIRSF036959">
    <property type="entry name" value="mRNA_cap_alpha"/>
    <property type="match status" value="1"/>
</dbReference>
<reference evidence="21 22" key="1">
    <citation type="submission" date="2015-03" db="EMBL/GenBank/DDBJ databases">
        <authorList>
            <person name="Radwan O."/>
            <person name="Al-Naeli F.A."/>
            <person name="Rendon G.A."/>
            <person name="Fields C."/>
        </authorList>
    </citation>
    <scope>NUCLEOTIDE SEQUENCE [LARGE SCALE GENOMIC DNA]</scope>
    <source>
        <strain evidence="21">CR-DP1</strain>
    </source>
</reference>
<dbReference type="GO" id="GO:0099122">
    <property type="term" value="F:RNA polymerase II C-terminal domain binding"/>
    <property type="evidence" value="ECO:0007669"/>
    <property type="project" value="EnsemblFungi"/>
</dbReference>
<dbReference type="GO" id="GO:0031533">
    <property type="term" value="C:mRNA capping enzyme complex"/>
    <property type="evidence" value="ECO:0007669"/>
    <property type="project" value="EnsemblFungi"/>
</dbReference>
<comment type="caution">
    <text evidence="21">The sequence shown here is derived from an EMBL/GenBank/DDBJ whole genome shotgun (WGS) entry which is preliminary data.</text>
</comment>
<dbReference type="PANTHER" id="PTHR10367">
    <property type="entry name" value="MRNA-CAPPING ENZYME"/>
    <property type="match status" value="1"/>
</dbReference>
<comment type="catalytic activity">
    <reaction evidence="14">
        <text>a 5'-end diphospho-ribonucleoside in mRNA + GTP + H(+) = a 5'-end (5'-triphosphoguanosine)-ribonucleoside in mRNA + diphosphate</text>
        <dbReference type="Rhea" id="RHEA:67012"/>
        <dbReference type="Rhea" id="RHEA-COMP:17165"/>
        <dbReference type="Rhea" id="RHEA-COMP:17166"/>
        <dbReference type="ChEBI" id="CHEBI:15378"/>
        <dbReference type="ChEBI" id="CHEBI:33019"/>
        <dbReference type="ChEBI" id="CHEBI:37565"/>
        <dbReference type="ChEBI" id="CHEBI:167616"/>
        <dbReference type="ChEBI" id="CHEBI:167617"/>
        <dbReference type="EC" id="2.7.7.50"/>
    </reaction>
    <physiologicalReaction direction="left-to-right" evidence="14">
        <dbReference type="Rhea" id="RHEA:67013"/>
    </physiologicalReaction>
</comment>
<keyword evidence="6 17" id="KW-0808">Transferase</keyword>
<evidence type="ECO:0000256" key="2">
    <source>
        <dbReference type="ARBA" id="ARBA00010237"/>
    </source>
</evidence>
<dbReference type="Proteomes" id="UP000033483">
    <property type="component" value="Unassembled WGS sequence"/>
</dbReference>
<dbReference type="InterPro" id="IPR013846">
    <property type="entry name" value="mRNA_cap_enzyme_C"/>
</dbReference>
<dbReference type="GO" id="GO:0045944">
    <property type="term" value="P:positive regulation of transcription by RNA polymerase II"/>
    <property type="evidence" value="ECO:0007669"/>
    <property type="project" value="EnsemblFungi"/>
</dbReference>
<evidence type="ECO:0000256" key="9">
    <source>
        <dbReference type="ARBA" id="ARBA00023042"/>
    </source>
</evidence>
<evidence type="ECO:0000256" key="16">
    <source>
        <dbReference type="ARBA" id="ARBA00053845"/>
    </source>
</evidence>
<dbReference type="Gene3D" id="3.30.470.30">
    <property type="entry name" value="DNA ligase/mRNA capping enzyme"/>
    <property type="match status" value="1"/>
</dbReference>
<evidence type="ECO:0000256" key="6">
    <source>
        <dbReference type="ARBA" id="ARBA00022679"/>
    </source>
</evidence>
<evidence type="ECO:0000256" key="3">
    <source>
        <dbReference type="ARBA" id="ARBA00012475"/>
    </source>
</evidence>